<organism evidence="2 3">
    <name type="scientific">Mycena belliarum</name>
    <dbReference type="NCBI Taxonomy" id="1033014"/>
    <lineage>
        <taxon>Eukaryota</taxon>
        <taxon>Fungi</taxon>
        <taxon>Dikarya</taxon>
        <taxon>Basidiomycota</taxon>
        <taxon>Agaricomycotina</taxon>
        <taxon>Agaricomycetes</taxon>
        <taxon>Agaricomycetidae</taxon>
        <taxon>Agaricales</taxon>
        <taxon>Marasmiineae</taxon>
        <taxon>Mycenaceae</taxon>
        <taxon>Mycena</taxon>
    </lineage>
</organism>
<evidence type="ECO:0000313" key="3">
    <source>
        <dbReference type="Proteomes" id="UP001222325"/>
    </source>
</evidence>
<gene>
    <name evidence="2" type="ORF">B0H15DRAFT_956643</name>
</gene>
<keyword evidence="3" id="KW-1185">Reference proteome</keyword>
<dbReference type="AlphaFoldDB" id="A0AAD6TP08"/>
<accession>A0AAD6TP08</accession>
<sequence length="198" mass="21179">MNEGDARQRFVRTQSKSPPQNLPLSSSRHAARPCRCPGPVERESLKSARVDLPEQLEPALACLAYTDAAARSPAIAYAALVRRRIRPASAPAGCGLARHSIPKVPLRLPTRRLRLRILAVERAVLSCIGGRDSGMRPCPRGGDWSRAGGRTCAGDLLWAARQSIAEDVRAARLAGFAQPSACGASILLRQAFVSPAVS</sequence>
<name>A0AAD6TP08_9AGAR</name>
<feature type="compositionally biased region" description="Polar residues" evidence="1">
    <location>
        <begin position="11"/>
        <end position="28"/>
    </location>
</feature>
<dbReference type="EMBL" id="JARJCN010000100">
    <property type="protein sequence ID" value="KAJ7075237.1"/>
    <property type="molecule type" value="Genomic_DNA"/>
</dbReference>
<comment type="caution">
    <text evidence="2">The sequence shown here is derived from an EMBL/GenBank/DDBJ whole genome shotgun (WGS) entry which is preliminary data.</text>
</comment>
<dbReference type="Proteomes" id="UP001222325">
    <property type="component" value="Unassembled WGS sequence"/>
</dbReference>
<proteinExistence type="predicted"/>
<feature type="region of interest" description="Disordered" evidence="1">
    <location>
        <begin position="1"/>
        <end position="36"/>
    </location>
</feature>
<evidence type="ECO:0000256" key="1">
    <source>
        <dbReference type="SAM" id="MobiDB-lite"/>
    </source>
</evidence>
<protein>
    <submittedName>
        <fullName evidence="2">Uncharacterized protein</fullName>
    </submittedName>
</protein>
<evidence type="ECO:0000313" key="2">
    <source>
        <dbReference type="EMBL" id="KAJ7075237.1"/>
    </source>
</evidence>
<reference evidence="2" key="1">
    <citation type="submission" date="2023-03" db="EMBL/GenBank/DDBJ databases">
        <title>Massive genome expansion in bonnet fungi (Mycena s.s.) driven by repeated elements and novel gene families across ecological guilds.</title>
        <authorList>
            <consortium name="Lawrence Berkeley National Laboratory"/>
            <person name="Harder C.B."/>
            <person name="Miyauchi S."/>
            <person name="Viragh M."/>
            <person name="Kuo A."/>
            <person name="Thoen E."/>
            <person name="Andreopoulos B."/>
            <person name="Lu D."/>
            <person name="Skrede I."/>
            <person name="Drula E."/>
            <person name="Henrissat B."/>
            <person name="Morin E."/>
            <person name="Kohler A."/>
            <person name="Barry K."/>
            <person name="LaButti K."/>
            <person name="Morin E."/>
            <person name="Salamov A."/>
            <person name="Lipzen A."/>
            <person name="Mereny Z."/>
            <person name="Hegedus B."/>
            <person name="Baldrian P."/>
            <person name="Stursova M."/>
            <person name="Weitz H."/>
            <person name="Taylor A."/>
            <person name="Grigoriev I.V."/>
            <person name="Nagy L.G."/>
            <person name="Martin F."/>
            <person name="Kauserud H."/>
        </authorList>
    </citation>
    <scope>NUCLEOTIDE SEQUENCE</scope>
    <source>
        <strain evidence="2">CBHHK173m</strain>
    </source>
</reference>